<name>A0A1H9WPS6_9PSEU</name>
<evidence type="ECO:0000259" key="2">
    <source>
        <dbReference type="Pfam" id="PF02517"/>
    </source>
</evidence>
<feature type="transmembrane region" description="Helical" evidence="1">
    <location>
        <begin position="165"/>
        <end position="187"/>
    </location>
</feature>
<accession>A0A1H9WPS6</accession>
<dbReference type="Proteomes" id="UP000199051">
    <property type="component" value="Unassembled WGS sequence"/>
</dbReference>
<proteinExistence type="predicted"/>
<evidence type="ECO:0000256" key="1">
    <source>
        <dbReference type="SAM" id="Phobius"/>
    </source>
</evidence>
<gene>
    <name evidence="3" type="ORF">SAMN04487818_11160</name>
</gene>
<feature type="transmembrane region" description="Helical" evidence="1">
    <location>
        <begin position="41"/>
        <end position="62"/>
    </location>
</feature>
<protein>
    <submittedName>
        <fullName evidence="3">CAAX protease self-immunity</fullName>
    </submittedName>
</protein>
<dbReference type="AlphaFoldDB" id="A0A1H9WPS6"/>
<keyword evidence="4" id="KW-1185">Reference proteome</keyword>
<reference evidence="4" key="1">
    <citation type="submission" date="2016-10" db="EMBL/GenBank/DDBJ databases">
        <authorList>
            <person name="Varghese N."/>
            <person name="Submissions S."/>
        </authorList>
    </citation>
    <scope>NUCLEOTIDE SEQUENCE [LARGE SCALE GENOMIC DNA]</scope>
    <source>
        <strain evidence="4">DSM 44260</strain>
    </source>
</reference>
<keyword evidence="1" id="KW-0472">Membrane</keyword>
<dbReference type="GO" id="GO:0006508">
    <property type="term" value="P:proteolysis"/>
    <property type="evidence" value="ECO:0007669"/>
    <property type="project" value="UniProtKB-KW"/>
</dbReference>
<dbReference type="Pfam" id="PF02517">
    <property type="entry name" value="Rce1-like"/>
    <property type="match status" value="1"/>
</dbReference>
<keyword evidence="1" id="KW-0812">Transmembrane</keyword>
<sequence>MSRRRAWVMAAAVVLITSGVAMVNAAQLLSGTSLGIRGTRTPLTATLVEIVTCLTALAMAWLTVGWRPLGLTLPRRWDKAWDLTLVCGLAWIAMRACAVAAESLIAAGAPGPVPADNGFVLWPVLLTGIAEEVAAATVIVLLSIARTPVWAIIAVVAGYRAVAHLHLGVTAAAATVVWAAALALLMLRCRSVVPLAVAHIAHNATTLS</sequence>
<evidence type="ECO:0000313" key="4">
    <source>
        <dbReference type="Proteomes" id="UP000199051"/>
    </source>
</evidence>
<keyword evidence="3" id="KW-0378">Hydrolase</keyword>
<keyword evidence="3" id="KW-0645">Protease</keyword>
<feature type="domain" description="CAAX prenyl protease 2/Lysostaphin resistance protein A-like" evidence="2">
    <location>
        <begin position="119"/>
        <end position="204"/>
    </location>
</feature>
<feature type="transmembrane region" description="Helical" evidence="1">
    <location>
        <begin position="119"/>
        <end position="144"/>
    </location>
</feature>
<evidence type="ECO:0000313" key="3">
    <source>
        <dbReference type="EMBL" id="SES35910.1"/>
    </source>
</evidence>
<keyword evidence="1" id="KW-1133">Transmembrane helix</keyword>
<dbReference type="GO" id="GO:0004175">
    <property type="term" value="F:endopeptidase activity"/>
    <property type="evidence" value="ECO:0007669"/>
    <property type="project" value="UniProtKB-ARBA"/>
</dbReference>
<dbReference type="EMBL" id="FOGI01000011">
    <property type="protein sequence ID" value="SES35910.1"/>
    <property type="molecule type" value="Genomic_DNA"/>
</dbReference>
<organism evidence="3 4">
    <name type="scientific">Actinokineospora terrae</name>
    <dbReference type="NCBI Taxonomy" id="155974"/>
    <lineage>
        <taxon>Bacteria</taxon>
        <taxon>Bacillati</taxon>
        <taxon>Actinomycetota</taxon>
        <taxon>Actinomycetes</taxon>
        <taxon>Pseudonocardiales</taxon>
        <taxon>Pseudonocardiaceae</taxon>
        <taxon>Actinokineospora</taxon>
    </lineage>
</organism>
<dbReference type="GO" id="GO:0080120">
    <property type="term" value="P:CAAX-box protein maturation"/>
    <property type="evidence" value="ECO:0007669"/>
    <property type="project" value="UniProtKB-ARBA"/>
</dbReference>
<dbReference type="InterPro" id="IPR003675">
    <property type="entry name" value="Rce1/LyrA-like_dom"/>
</dbReference>
<feature type="transmembrane region" description="Helical" evidence="1">
    <location>
        <begin position="83"/>
        <end position="107"/>
    </location>
</feature>